<dbReference type="InterPro" id="IPR013078">
    <property type="entry name" value="His_Pase_superF_clade-1"/>
</dbReference>
<accession>A0ABU8XSC7</accession>
<dbReference type="Pfam" id="PF00300">
    <property type="entry name" value="His_Phos_1"/>
    <property type="match status" value="1"/>
</dbReference>
<proteinExistence type="predicted"/>
<dbReference type="EMBL" id="JBBLZC010000012">
    <property type="protein sequence ID" value="MEK0084087.1"/>
    <property type="molecule type" value="Genomic_DNA"/>
</dbReference>
<dbReference type="InterPro" id="IPR050275">
    <property type="entry name" value="PGM_Phosphatase"/>
</dbReference>
<comment type="caution">
    <text evidence="1">The sequence shown here is derived from an EMBL/GenBank/DDBJ whole genome shotgun (WGS) entry which is preliminary data.</text>
</comment>
<dbReference type="PANTHER" id="PTHR48100">
    <property type="entry name" value="BROAD-SPECIFICITY PHOSPHATASE YOR283W-RELATED"/>
    <property type="match status" value="1"/>
</dbReference>
<dbReference type="InterPro" id="IPR029033">
    <property type="entry name" value="His_PPase_superfam"/>
</dbReference>
<reference evidence="1 2" key="1">
    <citation type="submission" date="2024-01" db="EMBL/GenBank/DDBJ databases">
        <title>Multi-omics insights into the function and evolution of sodium benzoate biodegradation pathways in Benzoatithermus flavus gen. nov., sp. nov. from hot spring.</title>
        <authorList>
            <person name="Hu C.-J."/>
            <person name="Li W.-J."/>
        </authorList>
    </citation>
    <scope>NUCLEOTIDE SEQUENCE [LARGE SCALE GENOMIC DNA]</scope>
    <source>
        <strain evidence="1 2">SYSU G07066</strain>
    </source>
</reference>
<protein>
    <submittedName>
        <fullName evidence="1">Histidine phosphatase family protein</fullName>
    </submittedName>
</protein>
<dbReference type="RefSeq" id="WP_418159934.1">
    <property type="nucleotide sequence ID" value="NZ_JBBLZC010000012.1"/>
</dbReference>
<dbReference type="Gene3D" id="3.40.50.1240">
    <property type="entry name" value="Phosphoglycerate mutase-like"/>
    <property type="match status" value="1"/>
</dbReference>
<dbReference type="SUPFAM" id="SSF53254">
    <property type="entry name" value="Phosphoglycerate mutase-like"/>
    <property type="match status" value="1"/>
</dbReference>
<dbReference type="CDD" id="cd07067">
    <property type="entry name" value="HP_PGM_like"/>
    <property type="match status" value="1"/>
</dbReference>
<dbReference type="Proteomes" id="UP001375743">
    <property type="component" value="Unassembled WGS sequence"/>
</dbReference>
<name>A0ABU8XSC7_9PROT</name>
<dbReference type="SMART" id="SM00855">
    <property type="entry name" value="PGAM"/>
    <property type="match status" value="1"/>
</dbReference>
<keyword evidence="2" id="KW-1185">Reference proteome</keyword>
<dbReference type="PANTHER" id="PTHR48100:SF1">
    <property type="entry name" value="HISTIDINE PHOSPHATASE FAMILY PROTEIN-RELATED"/>
    <property type="match status" value="1"/>
</dbReference>
<evidence type="ECO:0000313" key="1">
    <source>
        <dbReference type="EMBL" id="MEK0084087.1"/>
    </source>
</evidence>
<gene>
    <name evidence="1" type="ORF">U1T56_13060</name>
</gene>
<organism evidence="1 2">
    <name type="scientific">Benzoatithermus flavus</name>
    <dbReference type="NCBI Taxonomy" id="3108223"/>
    <lineage>
        <taxon>Bacteria</taxon>
        <taxon>Pseudomonadati</taxon>
        <taxon>Pseudomonadota</taxon>
        <taxon>Alphaproteobacteria</taxon>
        <taxon>Geminicoccales</taxon>
        <taxon>Geminicoccaceae</taxon>
        <taxon>Benzoatithermus</taxon>
    </lineage>
</organism>
<sequence length="195" mass="21204">MTVFYLVRHAAHARQGESLVGRTPGIGLGEAGRQQIAWLQRRFEGLTFAAVCCGPLERAVLTAEALAPQATIAPELDEVDYGDWTGRTIAALEGDPLWQAWNGFRAGTRIPGGETMLEVQLRAVRLIDRLREAHPEGRVLLVSHGDVIRAVLLHYLGLSADLFGRIEVDPGSLCVLAVEPWGARVLRLNEAAALP</sequence>
<evidence type="ECO:0000313" key="2">
    <source>
        <dbReference type="Proteomes" id="UP001375743"/>
    </source>
</evidence>